<dbReference type="AlphaFoldDB" id="A0A317SX29"/>
<feature type="region of interest" description="Disordered" evidence="1">
    <location>
        <begin position="1"/>
        <end position="24"/>
    </location>
</feature>
<name>A0A317SX29_9PEZI</name>
<feature type="compositionally biased region" description="Pro residues" evidence="1">
    <location>
        <begin position="66"/>
        <end position="76"/>
    </location>
</feature>
<gene>
    <name evidence="2" type="ORF">C7212DRAFT_275399</name>
</gene>
<comment type="caution">
    <text evidence="2">The sequence shown here is derived from an EMBL/GenBank/DDBJ whole genome shotgun (WGS) entry which is preliminary data.</text>
</comment>
<evidence type="ECO:0000313" key="2">
    <source>
        <dbReference type="EMBL" id="PWW79035.1"/>
    </source>
</evidence>
<feature type="region of interest" description="Disordered" evidence="1">
    <location>
        <begin position="49"/>
        <end position="97"/>
    </location>
</feature>
<proteinExistence type="predicted"/>
<evidence type="ECO:0000256" key="1">
    <source>
        <dbReference type="SAM" id="MobiDB-lite"/>
    </source>
</evidence>
<keyword evidence="3" id="KW-1185">Reference proteome</keyword>
<organism evidence="2 3">
    <name type="scientific">Tuber magnatum</name>
    <name type="common">white Piedmont truffle</name>
    <dbReference type="NCBI Taxonomy" id="42249"/>
    <lineage>
        <taxon>Eukaryota</taxon>
        <taxon>Fungi</taxon>
        <taxon>Dikarya</taxon>
        <taxon>Ascomycota</taxon>
        <taxon>Pezizomycotina</taxon>
        <taxon>Pezizomycetes</taxon>
        <taxon>Pezizales</taxon>
        <taxon>Tuberaceae</taxon>
        <taxon>Tuber</taxon>
    </lineage>
</organism>
<evidence type="ECO:0000313" key="3">
    <source>
        <dbReference type="Proteomes" id="UP000246991"/>
    </source>
</evidence>
<protein>
    <submittedName>
        <fullName evidence="2">Uncharacterized protein</fullName>
    </submittedName>
</protein>
<reference evidence="2 3" key="1">
    <citation type="submission" date="2018-03" db="EMBL/GenBank/DDBJ databases">
        <title>Genomes of Pezizomycetes fungi and the evolution of truffles.</title>
        <authorList>
            <person name="Murat C."/>
            <person name="Payen T."/>
            <person name="Noel B."/>
            <person name="Kuo A."/>
            <person name="Martin F.M."/>
        </authorList>
    </citation>
    <scope>NUCLEOTIDE SEQUENCE [LARGE SCALE GENOMIC DNA]</scope>
    <source>
        <strain evidence="2">091103-1</strain>
    </source>
</reference>
<sequence>MAAVSQPPTSPPPQSLASRGRRPALIPHNADLSISLSAASTVLGMASYSPNRERQRSGGVLWVAPGPAPPPPPPPQWDSQGHSRERGNIAEWDQDAMDVEYDDDHDHDERVERELVRGMVAGDVFAWVNSTDAENDQVYSVASSSGKSICRASGTDTAPTSPLSGNFPEQLEFRRRRLEEATRENASRK</sequence>
<feature type="compositionally biased region" description="Polar residues" evidence="1">
    <location>
        <begin position="154"/>
        <end position="164"/>
    </location>
</feature>
<dbReference type="OrthoDB" id="5388200at2759"/>
<dbReference type="Proteomes" id="UP000246991">
    <property type="component" value="Unassembled WGS sequence"/>
</dbReference>
<feature type="region of interest" description="Disordered" evidence="1">
    <location>
        <begin position="147"/>
        <end position="170"/>
    </location>
</feature>
<accession>A0A317SX29</accession>
<dbReference type="EMBL" id="PYWC01000011">
    <property type="protein sequence ID" value="PWW79035.1"/>
    <property type="molecule type" value="Genomic_DNA"/>
</dbReference>